<protein>
    <submittedName>
        <fullName evidence="2">Uncharacterized protein</fullName>
    </submittedName>
</protein>
<name>A0AC35FD46_9BILA</name>
<reference evidence="2" key="1">
    <citation type="submission" date="2022-11" db="UniProtKB">
        <authorList>
            <consortium name="WormBaseParasite"/>
        </authorList>
    </citation>
    <scope>IDENTIFICATION</scope>
</reference>
<accession>A0AC35FD46</accession>
<evidence type="ECO:0000313" key="1">
    <source>
        <dbReference type="Proteomes" id="UP000887580"/>
    </source>
</evidence>
<dbReference type="Proteomes" id="UP000887580">
    <property type="component" value="Unplaced"/>
</dbReference>
<organism evidence="1 2">
    <name type="scientific">Panagrolaimus sp. PS1159</name>
    <dbReference type="NCBI Taxonomy" id="55785"/>
    <lineage>
        <taxon>Eukaryota</taxon>
        <taxon>Metazoa</taxon>
        <taxon>Ecdysozoa</taxon>
        <taxon>Nematoda</taxon>
        <taxon>Chromadorea</taxon>
        <taxon>Rhabditida</taxon>
        <taxon>Tylenchina</taxon>
        <taxon>Panagrolaimomorpha</taxon>
        <taxon>Panagrolaimoidea</taxon>
        <taxon>Panagrolaimidae</taxon>
        <taxon>Panagrolaimus</taxon>
    </lineage>
</organism>
<dbReference type="WBParaSite" id="PS1159_v2.g16165.t1">
    <property type="protein sequence ID" value="PS1159_v2.g16165.t1"/>
    <property type="gene ID" value="PS1159_v2.g16165"/>
</dbReference>
<sequence>MQKFVVKKKNGKPTRRVTAANSLPNIVEAAIEEDVNTDASELPYPAPAHDSSSSSGRFSALRNFGRRISKIFSKEDHPSVEPVSRDRKRSVDDRLLFSTGIRSPSVKKIEIGRPVIISSTYSGIRPSSCGVQVTDSTDQKSVEIPKQSNATSETVDPAYNAPDNAPTQN</sequence>
<proteinExistence type="predicted"/>
<evidence type="ECO:0000313" key="2">
    <source>
        <dbReference type="WBParaSite" id="PS1159_v2.g16165.t1"/>
    </source>
</evidence>